<feature type="domain" description="ABC transporter" evidence="3">
    <location>
        <begin position="328"/>
        <end position="541"/>
    </location>
</feature>
<dbReference type="SMART" id="SM00382">
    <property type="entry name" value="AAA"/>
    <property type="match status" value="2"/>
</dbReference>
<keyword evidence="1" id="KW-0547">Nucleotide-binding</keyword>
<keyword evidence="5" id="KW-1185">Reference proteome</keyword>
<gene>
    <name evidence="4" type="ORF">GCM10022395_13040</name>
</gene>
<dbReference type="RefSeq" id="WP_345005085.1">
    <property type="nucleotide sequence ID" value="NZ_BAABCY010000034.1"/>
</dbReference>
<evidence type="ECO:0000313" key="5">
    <source>
        <dbReference type="Proteomes" id="UP001500954"/>
    </source>
</evidence>
<dbReference type="Pfam" id="PF12848">
    <property type="entry name" value="ABC_tran_Xtn"/>
    <property type="match status" value="1"/>
</dbReference>
<name>A0ABP6X9Z8_9FLAO</name>
<dbReference type="InterPro" id="IPR003593">
    <property type="entry name" value="AAA+_ATPase"/>
</dbReference>
<sequence length="545" mass="62124">MISVDALAVEFSGQILFSDVSFTINANDKIALMGKNGAGKSTMMKIIAGVQKATRGNVRSPKDAVIAYLPQHLLTEDNTTVFDEASKAFSHVFEMRDEMERLNKALETRTDYESDEYMRIIEKVSDLGEKYYALEDVNYDAEVEKALKGLGFKQSDFTRQTKEFSGGWRMRIELAKILLQKPDLILLDEPTNHIDIESVIWLEDFLVNKANAVMVISHDKAFIDNITNRTIEVTMGRIYDYKANYSHYLQLREERRAHQLKAYQEQQKFIADNMAFIERFKGTYSKTNQVASRERMLEKLEIIEVDEIDYSALKLRFPPAMRSGDYPVTVKDVSKSYGDHVVFKNASMSIARGEKVCFVGRNGEGKSTMIKAILGEIDVEGQCSLGHNAQIGYFAQNQAALLDENLTVFQTVDEVAKGDIRTQIKNILGRFMFKGDDIDKKVGVLSGGEKTRLAMVKLLLEPVNVLVLDEPTNHLDLKSKDVLKEALLDFDGTLILVSHDRDFLRGLSKKVFEFKDQRVIEHFETIDDFLERNRIENLKEIDLKK</sequence>
<dbReference type="InterPro" id="IPR017871">
    <property type="entry name" value="ABC_transporter-like_CS"/>
</dbReference>
<dbReference type="PANTHER" id="PTHR42855">
    <property type="entry name" value="ABC TRANSPORTER ATP-BINDING SUBUNIT"/>
    <property type="match status" value="1"/>
</dbReference>
<dbReference type="Proteomes" id="UP001500954">
    <property type="component" value="Unassembled WGS sequence"/>
</dbReference>
<dbReference type="InterPro" id="IPR051309">
    <property type="entry name" value="ABCF_ATPase"/>
</dbReference>
<dbReference type="PROSITE" id="PS00211">
    <property type="entry name" value="ABC_TRANSPORTER_1"/>
    <property type="match status" value="2"/>
</dbReference>
<feature type="domain" description="ABC transporter" evidence="3">
    <location>
        <begin position="2"/>
        <end position="260"/>
    </location>
</feature>
<evidence type="ECO:0000313" key="4">
    <source>
        <dbReference type="EMBL" id="GAA3563886.1"/>
    </source>
</evidence>
<dbReference type="PANTHER" id="PTHR42855:SF2">
    <property type="entry name" value="DRUG RESISTANCE ABC TRANSPORTER,ATP-BINDING PROTEIN"/>
    <property type="match status" value="1"/>
</dbReference>
<evidence type="ECO:0000256" key="2">
    <source>
        <dbReference type="ARBA" id="ARBA00022840"/>
    </source>
</evidence>
<accession>A0ABP6X9Z8</accession>
<comment type="caution">
    <text evidence="4">The sequence shown here is derived from an EMBL/GenBank/DDBJ whole genome shotgun (WGS) entry which is preliminary data.</text>
</comment>
<proteinExistence type="predicted"/>
<dbReference type="EMBL" id="BAABCY010000034">
    <property type="protein sequence ID" value="GAA3563886.1"/>
    <property type="molecule type" value="Genomic_DNA"/>
</dbReference>
<dbReference type="GO" id="GO:0005524">
    <property type="term" value="F:ATP binding"/>
    <property type="evidence" value="ECO:0007669"/>
    <property type="project" value="UniProtKB-KW"/>
</dbReference>
<dbReference type="InterPro" id="IPR032781">
    <property type="entry name" value="ABC_tran_Xtn"/>
</dbReference>
<keyword evidence="2 4" id="KW-0067">ATP-binding</keyword>
<dbReference type="CDD" id="cd03221">
    <property type="entry name" value="ABCF_EF-3"/>
    <property type="match status" value="2"/>
</dbReference>
<dbReference type="Gene3D" id="3.40.50.300">
    <property type="entry name" value="P-loop containing nucleotide triphosphate hydrolases"/>
    <property type="match status" value="2"/>
</dbReference>
<organism evidence="4 5">
    <name type="scientific">Snuella lapsa</name>
    <dbReference type="NCBI Taxonomy" id="870481"/>
    <lineage>
        <taxon>Bacteria</taxon>
        <taxon>Pseudomonadati</taxon>
        <taxon>Bacteroidota</taxon>
        <taxon>Flavobacteriia</taxon>
        <taxon>Flavobacteriales</taxon>
        <taxon>Flavobacteriaceae</taxon>
        <taxon>Snuella</taxon>
    </lineage>
</organism>
<dbReference type="PROSITE" id="PS50893">
    <property type="entry name" value="ABC_TRANSPORTER_2"/>
    <property type="match status" value="2"/>
</dbReference>
<dbReference type="Pfam" id="PF00005">
    <property type="entry name" value="ABC_tran"/>
    <property type="match status" value="2"/>
</dbReference>
<dbReference type="SUPFAM" id="SSF52540">
    <property type="entry name" value="P-loop containing nucleoside triphosphate hydrolases"/>
    <property type="match status" value="2"/>
</dbReference>
<evidence type="ECO:0000256" key="1">
    <source>
        <dbReference type="ARBA" id="ARBA00022741"/>
    </source>
</evidence>
<evidence type="ECO:0000259" key="3">
    <source>
        <dbReference type="PROSITE" id="PS50893"/>
    </source>
</evidence>
<dbReference type="InterPro" id="IPR003439">
    <property type="entry name" value="ABC_transporter-like_ATP-bd"/>
</dbReference>
<dbReference type="InterPro" id="IPR027417">
    <property type="entry name" value="P-loop_NTPase"/>
</dbReference>
<protein>
    <submittedName>
        <fullName evidence="4">ABC-F family ATP-binding cassette domain-containing protein</fullName>
    </submittedName>
</protein>
<reference evidence="5" key="1">
    <citation type="journal article" date="2019" name="Int. J. Syst. Evol. Microbiol.">
        <title>The Global Catalogue of Microorganisms (GCM) 10K type strain sequencing project: providing services to taxonomists for standard genome sequencing and annotation.</title>
        <authorList>
            <consortium name="The Broad Institute Genomics Platform"/>
            <consortium name="The Broad Institute Genome Sequencing Center for Infectious Disease"/>
            <person name="Wu L."/>
            <person name="Ma J."/>
        </authorList>
    </citation>
    <scope>NUCLEOTIDE SEQUENCE [LARGE SCALE GENOMIC DNA]</scope>
    <source>
        <strain evidence="5">JCM 17111</strain>
    </source>
</reference>